<dbReference type="Proteomes" id="UP000076154">
    <property type="component" value="Unassembled WGS sequence"/>
</dbReference>
<feature type="region of interest" description="Disordered" evidence="1">
    <location>
        <begin position="1"/>
        <end position="62"/>
    </location>
</feature>
<dbReference type="InParanoid" id="A0A369KAF1"/>
<sequence>MVYDDQGLTMEDEETGDMGGAIDEDPGYMSDDLDDDDMYHFIPMEPEPGEGEAGPGPSTHRNRRQDAIYRSLDDDDDARVTDEHPSAGRCIQMDKHLHDKYRQLFGHGSEDKDGDILMDGTEPNSYAPFASELDWRVAQWAIKDSPGHAAFDRLLDIPGVKEKLGLSYHNIRKLHQIVDSIPERAGEWKTKHLRFKDRPGEKFTIRHRNVIKAIQSLWGSPELADDIVYVPKKVFSDSSRENRIFSEMWTAQWWHVIQNLLPDGATVAPVIIATDKTQLTQFSGNKSAYPVYLTLGNIPKALRRKPSKHACILIAYLSVEKISRAQLTQQEHRARGQRLFHESMRIVLSPLIKAGKEGVEMTGGNGEVRRIHPILSCYVADYPEQCLVACSKNGTCPKCQTAAKELQEMEGHEPRTQKWTRDIIIDAKNTSNTLTQFHSKCMDREVSGSINTPFWTDFPFTDIHRSITPDVLHQLYQGVLKHLINWCRRAMTPAELDRRIRSLPPAYGVRHFKNGITALSQISGTERKNMAKILLGCLAGAIPQRGILAVKSILDFIYLAQYSTHDSITLGYMEDALNLWEANRVFFLETGIRGDFNIPKFHSLLHYIESIKMFGTTDNYNTELFEHLHIDFAKLGWRASNHRDEFPQMITWLSRREKLTSFEVYLSSSHYAQLEHPLPISQRLPISIAKFPNQNKSLSAIEVSHHAPGFERALKEHLNLFLTPRTSNQTAALYPLPFKKLDIYHQFKFHPSSLQDDEEESDIVKAIPISKTNPHGRFDTVIVLKGDAAEATGVAGTQVGRVKVIFCLPSKLDYGLGPMDAPPQWPQGPLAYVEWFSKFKASPGNHGMYSVKKTDSPGILPLVSIVPLTSIRQSCMLIPQYSLRPAVEEQSWTTDTVLDSASSFLVNNWQNMYAFQTIY</sequence>
<gene>
    <name evidence="2" type="ORF">Hypma_004899</name>
</gene>
<proteinExistence type="predicted"/>
<protein>
    <submittedName>
        <fullName evidence="2">Uncharacterized protein</fullName>
    </submittedName>
</protein>
<feature type="compositionally biased region" description="Acidic residues" evidence="1">
    <location>
        <begin position="10"/>
        <end position="37"/>
    </location>
</feature>
<dbReference type="AlphaFoldDB" id="A0A369KAF1"/>
<evidence type="ECO:0000256" key="1">
    <source>
        <dbReference type="SAM" id="MobiDB-lite"/>
    </source>
</evidence>
<accession>A0A369KAF1</accession>
<dbReference type="EMBL" id="LUEZ02000003">
    <property type="protein sequence ID" value="RDB30888.1"/>
    <property type="molecule type" value="Genomic_DNA"/>
</dbReference>
<dbReference type="Pfam" id="PF18759">
    <property type="entry name" value="Plavaka"/>
    <property type="match status" value="1"/>
</dbReference>
<keyword evidence="3" id="KW-1185">Reference proteome</keyword>
<comment type="caution">
    <text evidence="2">The sequence shown here is derived from an EMBL/GenBank/DDBJ whole genome shotgun (WGS) entry which is preliminary data.</text>
</comment>
<evidence type="ECO:0000313" key="2">
    <source>
        <dbReference type="EMBL" id="RDB30888.1"/>
    </source>
</evidence>
<name>A0A369KAF1_HYPMA</name>
<dbReference type="OrthoDB" id="2576233at2759"/>
<organism evidence="2 3">
    <name type="scientific">Hypsizygus marmoreus</name>
    <name type="common">White beech mushroom</name>
    <name type="synonym">Agaricus marmoreus</name>
    <dbReference type="NCBI Taxonomy" id="39966"/>
    <lineage>
        <taxon>Eukaryota</taxon>
        <taxon>Fungi</taxon>
        <taxon>Dikarya</taxon>
        <taxon>Basidiomycota</taxon>
        <taxon>Agaricomycotina</taxon>
        <taxon>Agaricomycetes</taxon>
        <taxon>Agaricomycetidae</taxon>
        <taxon>Agaricales</taxon>
        <taxon>Tricholomatineae</taxon>
        <taxon>Lyophyllaceae</taxon>
        <taxon>Hypsizygus</taxon>
    </lineage>
</organism>
<dbReference type="InterPro" id="IPR041078">
    <property type="entry name" value="Plavaka"/>
</dbReference>
<reference evidence="2" key="1">
    <citation type="submission" date="2018-04" db="EMBL/GenBank/DDBJ databases">
        <title>Whole genome sequencing of Hypsizygus marmoreus.</title>
        <authorList>
            <person name="Choi I.-G."/>
            <person name="Min B."/>
            <person name="Kim J.-G."/>
            <person name="Kim S."/>
            <person name="Oh Y.-L."/>
            <person name="Kong W.-S."/>
            <person name="Park H."/>
            <person name="Jeong J."/>
            <person name="Song E.-S."/>
        </authorList>
    </citation>
    <scope>NUCLEOTIDE SEQUENCE [LARGE SCALE GENOMIC DNA]</scope>
    <source>
        <strain evidence="2">51987-8</strain>
    </source>
</reference>
<evidence type="ECO:0000313" key="3">
    <source>
        <dbReference type="Proteomes" id="UP000076154"/>
    </source>
</evidence>